<name>A0ABU2Y911_9FLAO</name>
<protein>
    <submittedName>
        <fullName evidence="1">Class I SAM-dependent methyltransferase</fullName>
        <ecNumber evidence="1">2.1.1.-</ecNumber>
    </submittedName>
</protein>
<keyword evidence="1" id="KW-0808">Transferase</keyword>
<dbReference type="InterPro" id="IPR029063">
    <property type="entry name" value="SAM-dependent_MTases_sf"/>
</dbReference>
<dbReference type="EMBL" id="JAVRHZ010000001">
    <property type="protein sequence ID" value="MDT0554661.1"/>
    <property type="molecule type" value="Genomic_DNA"/>
</dbReference>
<dbReference type="Pfam" id="PF13489">
    <property type="entry name" value="Methyltransf_23"/>
    <property type="match status" value="1"/>
</dbReference>
<gene>
    <name evidence="1" type="ORF">RM538_01495</name>
</gene>
<dbReference type="RefSeq" id="WP_311331621.1">
    <property type="nucleotide sequence ID" value="NZ_JAVRHZ010000001.1"/>
</dbReference>
<proteinExistence type="predicted"/>
<organism evidence="1 2">
    <name type="scientific">Patiriisocius hiemis</name>
    <dbReference type="NCBI Taxonomy" id="3075604"/>
    <lineage>
        <taxon>Bacteria</taxon>
        <taxon>Pseudomonadati</taxon>
        <taxon>Bacteroidota</taxon>
        <taxon>Flavobacteriia</taxon>
        <taxon>Flavobacteriales</taxon>
        <taxon>Flavobacteriaceae</taxon>
        <taxon>Patiriisocius</taxon>
    </lineage>
</organism>
<evidence type="ECO:0000313" key="2">
    <source>
        <dbReference type="Proteomes" id="UP001254488"/>
    </source>
</evidence>
<reference evidence="1 2" key="1">
    <citation type="submission" date="2023-09" db="EMBL/GenBank/DDBJ databases">
        <authorList>
            <person name="Rey-Velasco X."/>
        </authorList>
    </citation>
    <scope>NUCLEOTIDE SEQUENCE [LARGE SCALE GENOMIC DNA]</scope>
    <source>
        <strain evidence="1 2">W242</strain>
    </source>
</reference>
<dbReference type="GO" id="GO:0032259">
    <property type="term" value="P:methylation"/>
    <property type="evidence" value="ECO:0007669"/>
    <property type="project" value="UniProtKB-KW"/>
</dbReference>
<dbReference type="GO" id="GO:0008168">
    <property type="term" value="F:methyltransferase activity"/>
    <property type="evidence" value="ECO:0007669"/>
    <property type="project" value="UniProtKB-KW"/>
</dbReference>
<dbReference type="Proteomes" id="UP001254488">
    <property type="component" value="Unassembled WGS sequence"/>
</dbReference>
<accession>A0ABU2Y911</accession>
<comment type="caution">
    <text evidence="1">The sequence shown here is derived from an EMBL/GenBank/DDBJ whole genome shotgun (WGS) entry which is preliminary data.</text>
</comment>
<dbReference type="SUPFAM" id="SSF53335">
    <property type="entry name" value="S-adenosyl-L-methionine-dependent methyltransferases"/>
    <property type="match status" value="1"/>
</dbReference>
<dbReference type="Gene3D" id="3.40.50.150">
    <property type="entry name" value="Vaccinia Virus protein VP39"/>
    <property type="match status" value="1"/>
</dbReference>
<dbReference type="EC" id="2.1.1.-" evidence="1"/>
<dbReference type="CDD" id="cd02440">
    <property type="entry name" value="AdoMet_MTases"/>
    <property type="match status" value="1"/>
</dbReference>
<sequence length="177" mass="20635">MHPDFIASPEKEKERYLKHQNDVTDLGYKNFVSPIINTVLTSFSKSAKGLDFGAGTGPVISTILKEKGYKTKLYDPFFHSNKNVLTETYDYIICCEVIEHFNYPKKEFELLKKLLKPGGKLICMTHLLPKLNSLKNWYYLRDFTHVFFYSEATVNYIKDTFRFKEALIDDRLIVLSV</sequence>
<keyword evidence="1" id="KW-0489">Methyltransferase</keyword>
<keyword evidence="2" id="KW-1185">Reference proteome</keyword>
<evidence type="ECO:0000313" key="1">
    <source>
        <dbReference type="EMBL" id="MDT0554661.1"/>
    </source>
</evidence>